<organism evidence="1">
    <name type="scientific">Anguilla anguilla</name>
    <name type="common">European freshwater eel</name>
    <name type="synonym">Muraena anguilla</name>
    <dbReference type="NCBI Taxonomy" id="7936"/>
    <lineage>
        <taxon>Eukaryota</taxon>
        <taxon>Metazoa</taxon>
        <taxon>Chordata</taxon>
        <taxon>Craniata</taxon>
        <taxon>Vertebrata</taxon>
        <taxon>Euteleostomi</taxon>
        <taxon>Actinopterygii</taxon>
        <taxon>Neopterygii</taxon>
        <taxon>Teleostei</taxon>
        <taxon>Anguilliformes</taxon>
        <taxon>Anguillidae</taxon>
        <taxon>Anguilla</taxon>
    </lineage>
</organism>
<sequence length="62" mass="7009">MHSLLQSNICVLLQESVCRRALTELSDCTLRKITLRPVAILPHGADLRSILRKLTKKKILVT</sequence>
<name>A0A0E9TJG1_ANGAN</name>
<dbReference type="AlphaFoldDB" id="A0A0E9TJG1"/>
<evidence type="ECO:0000313" key="1">
    <source>
        <dbReference type="EMBL" id="JAH53035.1"/>
    </source>
</evidence>
<reference evidence="1" key="2">
    <citation type="journal article" date="2015" name="Fish Shellfish Immunol.">
        <title>Early steps in the European eel (Anguilla anguilla)-Vibrio vulnificus interaction in the gills: Role of the RtxA13 toxin.</title>
        <authorList>
            <person name="Callol A."/>
            <person name="Pajuelo D."/>
            <person name="Ebbesson L."/>
            <person name="Teles M."/>
            <person name="MacKenzie S."/>
            <person name="Amaro C."/>
        </authorList>
    </citation>
    <scope>NUCLEOTIDE SEQUENCE</scope>
</reference>
<proteinExistence type="predicted"/>
<reference evidence="1" key="1">
    <citation type="submission" date="2014-11" db="EMBL/GenBank/DDBJ databases">
        <authorList>
            <person name="Amaro Gonzalez C."/>
        </authorList>
    </citation>
    <scope>NUCLEOTIDE SEQUENCE</scope>
</reference>
<protein>
    <submittedName>
        <fullName evidence="1">Uncharacterized protein</fullName>
    </submittedName>
</protein>
<accession>A0A0E9TJG1</accession>
<dbReference type="EMBL" id="GBXM01055542">
    <property type="protein sequence ID" value="JAH53035.1"/>
    <property type="molecule type" value="Transcribed_RNA"/>
</dbReference>